<dbReference type="EMBL" id="OB793333">
    <property type="protein sequence ID" value="CAD7426996.1"/>
    <property type="molecule type" value="Genomic_DNA"/>
</dbReference>
<organism evidence="1">
    <name type="scientific">Timema monikensis</name>
    <dbReference type="NCBI Taxonomy" id="170555"/>
    <lineage>
        <taxon>Eukaryota</taxon>
        <taxon>Metazoa</taxon>
        <taxon>Ecdysozoa</taxon>
        <taxon>Arthropoda</taxon>
        <taxon>Hexapoda</taxon>
        <taxon>Insecta</taxon>
        <taxon>Pterygota</taxon>
        <taxon>Neoptera</taxon>
        <taxon>Polyneoptera</taxon>
        <taxon>Phasmatodea</taxon>
        <taxon>Timematodea</taxon>
        <taxon>Timematoidea</taxon>
        <taxon>Timematidae</taxon>
        <taxon>Timema</taxon>
    </lineage>
</organism>
<accession>A0A7R9E4N8</accession>
<dbReference type="AlphaFoldDB" id="A0A7R9E4N8"/>
<reference evidence="1" key="1">
    <citation type="submission" date="2020-11" db="EMBL/GenBank/DDBJ databases">
        <authorList>
            <person name="Tran Van P."/>
        </authorList>
    </citation>
    <scope>NUCLEOTIDE SEQUENCE</scope>
</reference>
<name>A0A7R9E4N8_9NEOP</name>
<proteinExistence type="predicted"/>
<gene>
    <name evidence="1" type="ORF">TMSB3V08_LOCUS3862</name>
</gene>
<protein>
    <submittedName>
        <fullName evidence="1">Uncharacterized protein</fullName>
    </submittedName>
</protein>
<evidence type="ECO:0000313" key="1">
    <source>
        <dbReference type="EMBL" id="CAD7426996.1"/>
    </source>
</evidence>
<sequence>MFGQEYLMMNRPDFVNTAEHRRRCLDQLAYLRELRNKSRQKLLASAVSLINTDSSTGAPSTANLPPPPLCSMPTLYCHRYVICPGSMPTLYCHCYVLICPGSMPTLYSPHVNDT</sequence>